<feature type="region of interest" description="Disordered" evidence="7">
    <location>
        <begin position="1"/>
        <end position="20"/>
    </location>
</feature>
<feature type="transmembrane region" description="Helical" evidence="8">
    <location>
        <begin position="371"/>
        <end position="390"/>
    </location>
</feature>
<keyword evidence="4 8" id="KW-0812">Transmembrane</keyword>
<dbReference type="GO" id="GO:0022857">
    <property type="term" value="F:transmembrane transporter activity"/>
    <property type="evidence" value="ECO:0007669"/>
    <property type="project" value="InterPro"/>
</dbReference>
<feature type="transmembrane region" description="Helical" evidence="8">
    <location>
        <begin position="121"/>
        <end position="142"/>
    </location>
</feature>
<evidence type="ECO:0000313" key="10">
    <source>
        <dbReference type="EMBL" id="QOV36553.1"/>
    </source>
</evidence>
<evidence type="ECO:0000256" key="4">
    <source>
        <dbReference type="ARBA" id="ARBA00022692"/>
    </source>
</evidence>
<dbReference type="AlphaFoldDB" id="A0A7M2SM64"/>
<dbReference type="KEGG" id="sfeu:IM697_42360"/>
<feature type="transmembrane region" description="Helical" evidence="8">
    <location>
        <begin position="162"/>
        <end position="179"/>
    </location>
</feature>
<keyword evidence="2" id="KW-0813">Transport</keyword>
<feature type="transmembrane region" description="Helical" evidence="8">
    <location>
        <begin position="185"/>
        <end position="205"/>
    </location>
</feature>
<evidence type="ECO:0000256" key="8">
    <source>
        <dbReference type="SAM" id="Phobius"/>
    </source>
</evidence>
<sequence length="445" mass="46048">MPRSTPDVPPPTPRGPLSRLLRRMAPPSPTAGRVSAQALLYGLGTGSYITTNAVFFTKVVGLSAAAVGLGLTIAGIGAFAAAVPLGRVADRVGPKTMWAAASLAEAACFLAYPAARGFPAFLVIVIALGLSNASGSAGYGAYVLNLYTDKERVAGLAYNRSALNAGFTVGAGLGGLALATGSETAIWMLPLFVGVVMLINSVVIFRLPKAVSPVQDPTRSEGRERRKRGGALTDRPFLALSVLGGVLSTNQVILFVVVPLWLVEDTNAPRVLLAALVATNTLMTVALQTMTARGTDTLSGAIRATYRSAACFAASCVIIMFTDGSVEWLTIALVWLAHIVLTGAELFQAAAGWGFTALLSDPARRGEYQGVNQVGHTIGTVWAPAAYTYLALNWHMAGWLTIAAIVVLAAVVTPFVARAAERSLGTALAGTASSAVPPAVLDRSA</sequence>
<evidence type="ECO:0000256" key="3">
    <source>
        <dbReference type="ARBA" id="ARBA00022475"/>
    </source>
</evidence>
<evidence type="ECO:0000313" key="11">
    <source>
        <dbReference type="Proteomes" id="UP000594205"/>
    </source>
</evidence>
<keyword evidence="3" id="KW-1003">Cell membrane</keyword>
<protein>
    <submittedName>
        <fullName evidence="10">MFS transporter</fullName>
    </submittedName>
</protein>
<feature type="transmembrane region" description="Helical" evidence="8">
    <location>
        <begin position="38"/>
        <end position="56"/>
    </location>
</feature>
<feature type="transmembrane region" description="Helical" evidence="8">
    <location>
        <begin position="396"/>
        <end position="417"/>
    </location>
</feature>
<keyword evidence="6 8" id="KW-0472">Membrane</keyword>
<evidence type="ECO:0000256" key="6">
    <source>
        <dbReference type="ARBA" id="ARBA00023136"/>
    </source>
</evidence>
<feature type="transmembrane region" description="Helical" evidence="8">
    <location>
        <begin position="237"/>
        <end position="262"/>
    </location>
</feature>
<feature type="transmembrane region" description="Helical" evidence="8">
    <location>
        <begin position="328"/>
        <end position="359"/>
    </location>
</feature>
<evidence type="ECO:0000256" key="2">
    <source>
        <dbReference type="ARBA" id="ARBA00022448"/>
    </source>
</evidence>
<feature type="transmembrane region" description="Helical" evidence="8">
    <location>
        <begin position="304"/>
        <end position="322"/>
    </location>
</feature>
<feature type="domain" description="Major facilitator superfamily (MFS) profile" evidence="9">
    <location>
        <begin position="30"/>
        <end position="421"/>
    </location>
</feature>
<dbReference type="PANTHER" id="PTHR23517:SF2">
    <property type="entry name" value="MULTIDRUG RESISTANCE PROTEIN MDTH"/>
    <property type="match status" value="1"/>
</dbReference>
<proteinExistence type="predicted"/>
<dbReference type="InterPro" id="IPR011701">
    <property type="entry name" value="MFS"/>
</dbReference>
<gene>
    <name evidence="10" type="ORF">IM697_42360</name>
</gene>
<dbReference type="PROSITE" id="PS50850">
    <property type="entry name" value="MFS"/>
    <property type="match status" value="1"/>
</dbReference>
<dbReference type="EMBL" id="CP063373">
    <property type="protein sequence ID" value="QOV36553.1"/>
    <property type="molecule type" value="Genomic_DNA"/>
</dbReference>
<dbReference type="Pfam" id="PF07690">
    <property type="entry name" value="MFS_1"/>
    <property type="match status" value="1"/>
</dbReference>
<evidence type="ECO:0000256" key="5">
    <source>
        <dbReference type="ARBA" id="ARBA00022989"/>
    </source>
</evidence>
<feature type="transmembrane region" description="Helical" evidence="8">
    <location>
        <begin position="268"/>
        <end position="292"/>
    </location>
</feature>
<dbReference type="InterPro" id="IPR020846">
    <property type="entry name" value="MFS_dom"/>
</dbReference>
<comment type="subcellular location">
    <subcellularLocation>
        <location evidence="1">Cell membrane</location>
        <topology evidence="1">Multi-pass membrane protein</topology>
    </subcellularLocation>
</comment>
<feature type="transmembrane region" description="Helical" evidence="8">
    <location>
        <begin position="62"/>
        <end position="85"/>
    </location>
</feature>
<evidence type="ECO:0000256" key="7">
    <source>
        <dbReference type="SAM" id="MobiDB-lite"/>
    </source>
</evidence>
<dbReference type="PANTHER" id="PTHR23517">
    <property type="entry name" value="RESISTANCE PROTEIN MDTM, PUTATIVE-RELATED-RELATED"/>
    <property type="match status" value="1"/>
</dbReference>
<dbReference type="Proteomes" id="UP000594205">
    <property type="component" value="Chromosome"/>
</dbReference>
<dbReference type="InterPro" id="IPR050171">
    <property type="entry name" value="MFS_Transporters"/>
</dbReference>
<accession>A0A7M2SM64</accession>
<organism evidence="10 11">
    <name type="scientific">Streptomyces ferrugineus</name>
    <dbReference type="NCBI Taxonomy" id="1413221"/>
    <lineage>
        <taxon>Bacteria</taxon>
        <taxon>Bacillati</taxon>
        <taxon>Actinomycetota</taxon>
        <taxon>Actinomycetes</taxon>
        <taxon>Kitasatosporales</taxon>
        <taxon>Streptomycetaceae</taxon>
        <taxon>Streptomyces</taxon>
    </lineage>
</organism>
<dbReference type="InterPro" id="IPR036259">
    <property type="entry name" value="MFS_trans_sf"/>
</dbReference>
<keyword evidence="11" id="KW-1185">Reference proteome</keyword>
<name>A0A7M2SM64_9ACTN</name>
<keyword evidence="5 8" id="KW-1133">Transmembrane helix</keyword>
<dbReference type="GO" id="GO:0005886">
    <property type="term" value="C:plasma membrane"/>
    <property type="evidence" value="ECO:0007669"/>
    <property type="project" value="UniProtKB-SubCell"/>
</dbReference>
<evidence type="ECO:0000259" key="9">
    <source>
        <dbReference type="PROSITE" id="PS50850"/>
    </source>
</evidence>
<evidence type="ECO:0000256" key="1">
    <source>
        <dbReference type="ARBA" id="ARBA00004651"/>
    </source>
</evidence>
<dbReference type="Gene3D" id="1.20.1250.20">
    <property type="entry name" value="MFS general substrate transporter like domains"/>
    <property type="match status" value="1"/>
</dbReference>
<dbReference type="SUPFAM" id="SSF103473">
    <property type="entry name" value="MFS general substrate transporter"/>
    <property type="match status" value="1"/>
</dbReference>
<reference evidence="10 11" key="1">
    <citation type="submission" date="2020-10" db="EMBL/GenBank/DDBJ databases">
        <title>Streptomyces ferrugineus complate genome analysis.</title>
        <authorList>
            <person name="Anwar N."/>
        </authorList>
    </citation>
    <scope>NUCLEOTIDE SEQUENCE [LARGE SCALE GENOMIC DNA]</scope>
    <source>
        <strain evidence="10 11">CCTCC AA2014009</strain>
    </source>
</reference>